<dbReference type="AlphaFoldDB" id="A0A9Q3JLT1"/>
<gene>
    <name evidence="1" type="ORF">O181_103739</name>
</gene>
<evidence type="ECO:0000313" key="1">
    <source>
        <dbReference type="EMBL" id="MBW0564024.1"/>
    </source>
</evidence>
<proteinExistence type="predicted"/>
<name>A0A9Q3JLT1_9BASI</name>
<dbReference type="EMBL" id="AVOT02075189">
    <property type="protein sequence ID" value="MBW0564024.1"/>
    <property type="molecule type" value="Genomic_DNA"/>
</dbReference>
<protein>
    <submittedName>
        <fullName evidence="1">Uncharacterized protein</fullName>
    </submittedName>
</protein>
<sequence length="88" mass="9903">MNNRLERLEKLMLSNLNLQKNSANVVSNSEPTLNQPENSDSNSYFLPTESCFSLSNLDRTLLFLDSGCGRLVVNDLSRLTNPKPCKKN</sequence>
<keyword evidence="2" id="KW-1185">Reference proteome</keyword>
<accession>A0A9Q3JLT1</accession>
<dbReference type="Proteomes" id="UP000765509">
    <property type="component" value="Unassembled WGS sequence"/>
</dbReference>
<reference evidence="1" key="1">
    <citation type="submission" date="2021-03" db="EMBL/GenBank/DDBJ databases">
        <title>Draft genome sequence of rust myrtle Austropuccinia psidii MF-1, a brazilian biotype.</title>
        <authorList>
            <person name="Quecine M.C."/>
            <person name="Pachon D.M.R."/>
            <person name="Bonatelli M.L."/>
            <person name="Correr F.H."/>
            <person name="Franceschini L.M."/>
            <person name="Leite T.F."/>
            <person name="Margarido G.R.A."/>
            <person name="Almeida C.A."/>
            <person name="Ferrarezi J.A."/>
            <person name="Labate C.A."/>
        </authorList>
    </citation>
    <scope>NUCLEOTIDE SEQUENCE</scope>
    <source>
        <strain evidence="1">MF-1</strain>
    </source>
</reference>
<organism evidence="1 2">
    <name type="scientific">Austropuccinia psidii MF-1</name>
    <dbReference type="NCBI Taxonomy" id="1389203"/>
    <lineage>
        <taxon>Eukaryota</taxon>
        <taxon>Fungi</taxon>
        <taxon>Dikarya</taxon>
        <taxon>Basidiomycota</taxon>
        <taxon>Pucciniomycotina</taxon>
        <taxon>Pucciniomycetes</taxon>
        <taxon>Pucciniales</taxon>
        <taxon>Sphaerophragmiaceae</taxon>
        <taxon>Austropuccinia</taxon>
    </lineage>
</organism>
<comment type="caution">
    <text evidence="1">The sequence shown here is derived from an EMBL/GenBank/DDBJ whole genome shotgun (WGS) entry which is preliminary data.</text>
</comment>
<feature type="non-terminal residue" evidence="1">
    <location>
        <position position="88"/>
    </location>
</feature>
<evidence type="ECO:0000313" key="2">
    <source>
        <dbReference type="Proteomes" id="UP000765509"/>
    </source>
</evidence>